<organism evidence="2 3">
    <name type="scientific">Agrobacterium rubi TR3 = NBRC 13261</name>
    <dbReference type="NCBI Taxonomy" id="1368415"/>
    <lineage>
        <taxon>Bacteria</taxon>
        <taxon>Pseudomonadati</taxon>
        <taxon>Pseudomonadota</taxon>
        <taxon>Alphaproteobacteria</taxon>
        <taxon>Hyphomicrobiales</taxon>
        <taxon>Rhizobiaceae</taxon>
        <taxon>Rhizobium/Agrobacterium group</taxon>
        <taxon>Agrobacterium</taxon>
    </lineage>
</organism>
<dbReference type="Proteomes" id="UP000028701">
    <property type="component" value="Unassembled WGS sequence"/>
</dbReference>
<reference evidence="2 3" key="1">
    <citation type="submission" date="2014-08" db="EMBL/GenBank/DDBJ databases">
        <title>Whole genome shotgun sequence of Rhizobium rubi NBRC 13261.</title>
        <authorList>
            <person name="Katano-Makiyama Y."/>
            <person name="Hosoyama A."/>
            <person name="Hashimoto M."/>
            <person name="Hosoyama Y."/>
            <person name="Noguchi M."/>
            <person name="Tsuchikane K."/>
            <person name="Uohara A."/>
            <person name="Ohji S."/>
            <person name="Ichikawa N."/>
            <person name="Kimura A."/>
            <person name="Yamazoe A."/>
            <person name="Fujita N."/>
        </authorList>
    </citation>
    <scope>NUCLEOTIDE SEQUENCE [LARGE SCALE GENOMIC DNA]</scope>
    <source>
        <strain evidence="2 3">NBRC 13261</strain>
    </source>
</reference>
<protein>
    <recommendedName>
        <fullName evidence="1">BON domain-containing protein</fullName>
    </recommendedName>
</protein>
<name>A0A081D2B0_9HYPH</name>
<dbReference type="CDD" id="cd00298">
    <property type="entry name" value="ACD_sHsps_p23-like"/>
    <property type="match status" value="1"/>
</dbReference>
<evidence type="ECO:0000313" key="3">
    <source>
        <dbReference type="Proteomes" id="UP000028701"/>
    </source>
</evidence>
<dbReference type="AlphaFoldDB" id="A0A081D2B0"/>
<gene>
    <name evidence="2" type="ORF">RRU01S_30_00540</name>
</gene>
<dbReference type="RefSeq" id="WP_131367825.1">
    <property type="nucleotide sequence ID" value="NZ_BBJU01000030.1"/>
</dbReference>
<dbReference type="InterPro" id="IPR007055">
    <property type="entry name" value="BON_dom"/>
</dbReference>
<evidence type="ECO:0000259" key="1">
    <source>
        <dbReference type="PROSITE" id="PS50914"/>
    </source>
</evidence>
<dbReference type="Pfam" id="PF04972">
    <property type="entry name" value="BON"/>
    <property type="match status" value="1"/>
</dbReference>
<feature type="domain" description="BON" evidence="1">
    <location>
        <begin position="19"/>
        <end position="87"/>
    </location>
</feature>
<dbReference type="OrthoDB" id="8373322at2"/>
<accession>A0A081D2B0</accession>
<proteinExistence type="predicted"/>
<comment type="caution">
    <text evidence="2">The sequence shown here is derived from an EMBL/GenBank/DDBJ whole genome shotgun (WGS) entry which is preliminary data.</text>
</comment>
<dbReference type="EMBL" id="BBJU01000030">
    <property type="protein sequence ID" value="GAK73056.1"/>
    <property type="molecule type" value="Genomic_DNA"/>
</dbReference>
<sequence>MFLSSAYDSNSFSFGFGSSCVARCAAIEAELRYLPNYSGRDISVQAEGQCVLVTGVVETERDFYRTLNIANDIAGADKVILRLSLERGLRA</sequence>
<evidence type="ECO:0000313" key="2">
    <source>
        <dbReference type="EMBL" id="GAK73056.1"/>
    </source>
</evidence>
<dbReference type="PROSITE" id="PS50914">
    <property type="entry name" value="BON"/>
    <property type="match status" value="1"/>
</dbReference>